<dbReference type="Proteomes" id="UP000615446">
    <property type="component" value="Unassembled WGS sequence"/>
</dbReference>
<dbReference type="AlphaFoldDB" id="A0A8H3QM61"/>
<comment type="caution">
    <text evidence="1">The sequence shown here is derived from an EMBL/GenBank/DDBJ whole genome shotgun (WGS) entry which is preliminary data.</text>
</comment>
<organism evidence="1 2">
    <name type="scientific">Rhizophagus clarus</name>
    <dbReference type="NCBI Taxonomy" id="94130"/>
    <lineage>
        <taxon>Eukaryota</taxon>
        <taxon>Fungi</taxon>
        <taxon>Fungi incertae sedis</taxon>
        <taxon>Mucoromycota</taxon>
        <taxon>Glomeromycotina</taxon>
        <taxon>Glomeromycetes</taxon>
        <taxon>Glomerales</taxon>
        <taxon>Glomeraceae</taxon>
        <taxon>Rhizophagus</taxon>
    </lineage>
</organism>
<evidence type="ECO:0000313" key="2">
    <source>
        <dbReference type="Proteomes" id="UP000615446"/>
    </source>
</evidence>
<protein>
    <submittedName>
        <fullName evidence="1">Uncharacterized protein</fullName>
    </submittedName>
</protein>
<sequence>MYGEKGQYSNWYGSNISSRLHWSTKHYNITEDLWAKVINSTIIYLDLMEILGYVKLKLNRHVLVKKWLKFFIWHNSVLEDYNKGLRNDRKF</sequence>
<evidence type="ECO:0000313" key="1">
    <source>
        <dbReference type="EMBL" id="GES84516.1"/>
    </source>
</evidence>
<reference evidence="1" key="1">
    <citation type="submission" date="2019-10" db="EMBL/GenBank/DDBJ databases">
        <title>Conservation and host-specific expression of non-tandemly repeated heterogenous ribosome RNA gene in arbuscular mycorrhizal fungi.</title>
        <authorList>
            <person name="Maeda T."/>
            <person name="Kobayashi Y."/>
            <person name="Nakagawa T."/>
            <person name="Ezawa T."/>
            <person name="Yamaguchi K."/>
            <person name="Bino T."/>
            <person name="Nishimoto Y."/>
            <person name="Shigenobu S."/>
            <person name="Kawaguchi M."/>
        </authorList>
    </citation>
    <scope>NUCLEOTIDE SEQUENCE</scope>
    <source>
        <strain evidence="1">HR1</strain>
    </source>
</reference>
<name>A0A8H3QM61_9GLOM</name>
<accession>A0A8H3QM61</accession>
<gene>
    <name evidence="1" type="ORF">RCL2_001162900</name>
</gene>
<proteinExistence type="predicted"/>
<dbReference type="EMBL" id="BLAL01000080">
    <property type="protein sequence ID" value="GES84516.1"/>
    <property type="molecule type" value="Genomic_DNA"/>
</dbReference>